<reference evidence="15" key="1">
    <citation type="journal article" date="2010" name="Genome Biol.">
        <title>Genome sequence of the necrotrophic plant pathogen Pythium ultimum reveals original pathogenicity mechanisms and effector repertoire.</title>
        <authorList>
            <person name="Levesque C.A."/>
            <person name="Brouwer H."/>
            <person name="Cano L."/>
            <person name="Hamilton J.P."/>
            <person name="Holt C."/>
            <person name="Huitema E."/>
            <person name="Raffaele S."/>
            <person name="Robideau G.P."/>
            <person name="Thines M."/>
            <person name="Win J."/>
            <person name="Zerillo M.M."/>
            <person name="Beakes G.W."/>
            <person name="Boore J.L."/>
            <person name="Busam D."/>
            <person name="Dumas B."/>
            <person name="Ferriera S."/>
            <person name="Fuerstenberg S.I."/>
            <person name="Gachon C.M."/>
            <person name="Gaulin E."/>
            <person name="Govers F."/>
            <person name="Grenville-Briggs L."/>
            <person name="Horner N."/>
            <person name="Hostetler J."/>
            <person name="Jiang R.H."/>
            <person name="Johnson J."/>
            <person name="Krajaejun T."/>
            <person name="Lin H."/>
            <person name="Meijer H.J."/>
            <person name="Moore B."/>
            <person name="Morris P."/>
            <person name="Phuntmart V."/>
            <person name="Puiu D."/>
            <person name="Shetty J."/>
            <person name="Stajich J.E."/>
            <person name="Tripathy S."/>
            <person name="Wawra S."/>
            <person name="van West P."/>
            <person name="Whitty B.R."/>
            <person name="Coutinho P.M."/>
            <person name="Henrissat B."/>
            <person name="Martin F."/>
            <person name="Thomas P.D."/>
            <person name="Tyler B.M."/>
            <person name="De Vries R.P."/>
            <person name="Kamoun S."/>
            <person name="Yandell M."/>
            <person name="Tisserat N."/>
            <person name="Buell C.R."/>
        </authorList>
    </citation>
    <scope>NUCLEOTIDE SEQUENCE</scope>
    <source>
        <strain evidence="15">DAOM:BR144</strain>
    </source>
</reference>
<comment type="subcellular location">
    <subcellularLocation>
        <location evidence="1">Cell membrane</location>
        <topology evidence="1">Multi-pass membrane protein</topology>
    </subcellularLocation>
</comment>
<dbReference type="Proteomes" id="UP000019132">
    <property type="component" value="Unassembled WGS sequence"/>
</dbReference>
<dbReference type="eggNOG" id="ENOG502SM7R">
    <property type="taxonomic scope" value="Eukaryota"/>
</dbReference>
<dbReference type="GO" id="GO:0016024">
    <property type="term" value="P:CDP-diacylglycerol biosynthetic process"/>
    <property type="evidence" value="ECO:0007669"/>
    <property type="project" value="TreeGrafter"/>
</dbReference>
<feature type="transmembrane region" description="Helical" evidence="13">
    <location>
        <begin position="80"/>
        <end position="102"/>
    </location>
</feature>
<evidence type="ECO:0000313" key="15">
    <source>
        <dbReference type="Proteomes" id="UP000019132"/>
    </source>
</evidence>
<evidence type="ECO:0000256" key="7">
    <source>
        <dbReference type="ARBA" id="ARBA00022989"/>
    </source>
</evidence>
<evidence type="ECO:0000313" key="14">
    <source>
        <dbReference type="EnsemblProtists" id="PYU1_T007697"/>
    </source>
</evidence>
<keyword evidence="8" id="KW-0443">Lipid metabolism</keyword>
<dbReference type="AlphaFoldDB" id="K3WRV3"/>
<evidence type="ECO:0000256" key="4">
    <source>
        <dbReference type="ARBA" id="ARBA00022679"/>
    </source>
</evidence>
<dbReference type="VEuPathDB" id="FungiDB:PYU1_G007681"/>
<keyword evidence="4" id="KW-0808">Transferase</keyword>
<feature type="transmembrane region" description="Helical" evidence="13">
    <location>
        <begin position="272"/>
        <end position="294"/>
    </location>
</feature>
<feature type="transmembrane region" description="Helical" evidence="13">
    <location>
        <begin position="367"/>
        <end position="384"/>
    </location>
</feature>
<protein>
    <submittedName>
        <fullName evidence="14">Uncharacterized protein</fullName>
    </submittedName>
</protein>
<evidence type="ECO:0000256" key="13">
    <source>
        <dbReference type="SAM" id="Phobius"/>
    </source>
</evidence>
<dbReference type="EnsemblProtists" id="PYU1_T007697">
    <property type="protein sequence ID" value="PYU1_T007697"/>
    <property type="gene ID" value="PYU1_G007681"/>
</dbReference>
<feature type="transmembrane region" description="Helical" evidence="13">
    <location>
        <begin position="207"/>
        <end position="229"/>
    </location>
</feature>
<dbReference type="EMBL" id="GL376585">
    <property type="status" value="NOT_ANNOTATED_CDS"/>
    <property type="molecule type" value="Genomic_DNA"/>
</dbReference>
<evidence type="ECO:0000256" key="8">
    <source>
        <dbReference type="ARBA" id="ARBA00023098"/>
    </source>
</evidence>
<keyword evidence="10" id="KW-0594">Phospholipid biosynthesis</keyword>
<keyword evidence="7 13" id="KW-1133">Transmembrane helix</keyword>
<evidence type="ECO:0000256" key="5">
    <source>
        <dbReference type="ARBA" id="ARBA00022692"/>
    </source>
</evidence>
<reference evidence="15" key="2">
    <citation type="submission" date="2010-04" db="EMBL/GenBank/DDBJ databases">
        <authorList>
            <person name="Buell R."/>
            <person name="Hamilton J."/>
            <person name="Hostetler J."/>
        </authorList>
    </citation>
    <scope>NUCLEOTIDE SEQUENCE [LARGE SCALE GENOMIC DNA]</scope>
    <source>
        <strain evidence="15">DAOM:BR144</strain>
    </source>
</reference>
<accession>K3WRV3</accession>
<dbReference type="InParanoid" id="K3WRV3"/>
<dbReference type="HOGENOM" id="CLU_044797_0_0_1"/>
<dbReference type="PANTHER" id="PTHR46382:SF1">
    <property type="entry name" value="PHOSPHATIDATE CYTIDYLYLTRANSFERASE"/>
    <property type="match status" value="1"/>
</dbReference>
<dbReference type="PANTHER" id="PTHR46382">
    <property type="entry name" value="PHOSPHATIDATE CYTIDYLYLTRANSFERASE"/>
    <property type="match status" value="1"/>
</dbReference>
<keyword evidence="5 13" id="KW-0812">Transmembrane</keyword>
<feature type="transmembrane region" description="Helical" evidence="13">
    <location>
        <begin position="466"/>
        <end position="483"/>
    </location>
</feature>
<sequence>MDPPLSVVMAPPHVALAVAPDAPASHRVPAASLPPSVPAPLPPGHALCGPASCALTLFQALTLGVMPALVLAAVETSRAYLLLLLGNVVLAVGALEWSWLVFRLRKKLLFALETPYNDENDDEAAGMLVESEHDDDGGVMRVQGEFTGDTGAEHETSDEPDRENEDYNSLPAHTHTITAFQLRRLREMRPSRYAVADLTARFGGGRWYVCALPIAVSVASVCFSLAFWIEHEVFNESKNRPFGWHMLTAVTVNGAFLSAFFGCLAPSKLDTIVAVVYQMCFVASSMNTFLMYYVGAIAVTDLLDPLFILLVGACTIIVMRIVTSKFVMESLLLVVFDSLGLVMFAGPMVAVADFVDHPGAAKFRTKLALFFLVVFASEIGHWLTRVVKTRCPQMCQWGRRCWGITKGSKGRSTATRPAAATSTVDAALKARDAIAPLRDAQAFIVAVMFAGMMLLLSRTWGHNQSLGAVETIVLLLAVILGQWSRALLTNMKQVAEVSTTAFYLTPESRVGGVLDRVAVFFVAVIVYHPYAKHVYYS</sequence>
<organism evidence="14 15">
    <name type="scientific">Globisporangium ultimum (strain ATCC 200006 / CBS 805.95 / DAOM BR144)</name>
    <name type="common">Pythium ultimum</name>
    <dbReference type="NCBI Taxonomy" id="431595"/>
    <lineage>
        <taxon>Eukaryota</taxon>
        <taxon>Sar</taxon>
        <taxon>Stramenopiles</taxon>
        <taxon>Oomycota</taxon>
        <taxon>Peronosporomycetes</taxon>
        <taxon>Pythiales</taxon>
        <taxon>Pythiaceae</taxon>
        <taxon>Globisporangium</taxon>
    </lineage>
</organism>
<name>K3WRV3_GLOUD</name>
<evidence type="ECO:0000256" key="11">
    <source>
        <dbReference type="ARBA" id="ARBA00023264"/>
    </source>
</evidence>
<feature type="transmembrane region" description="Helical" evidence="13">
    <location>
        <begin position="306"/>
        <end position="323"/>
    </location>
</feature>
<keyword evidence="3" id="KW-0444">Lipid biosynthesis</keyword>
<dbReference type="GO" id="GO:0005886">
    <property type="term" value="C:plasma membrane"/>
    <property type="evidence" value="ECO:0007669"/>
    <property type="project" value="UniProtKB-SubCell"/>
</dbReference>
<proteinExistence type="predicted"/>
<evidence type="ECO:0000256" key="12">
    <source>
        <dbReference type="SAM" id="MobiDB-lite"/>
    </source>
</evidence>
<keyword evidence="11" id="KW-1208">Phospholipid metabolism</keyword>
<feature type="transmembrane region" description="Helical" evidence="13">
    <location>
        <begin position="241"/>
        <end position="265"/>
    </location>
</feature>
<keyword evidence="6" id="KW-0548">Nucleotidyltransferase</keyword>
<feature type="region of interest" description="Disordered" evidence="12">
    <location>
        <begin position="148"/>
        <end position="168"/>
    </location>
</feature>
<evidence type="ECO:0000256" key="1">
    <source>
        <dbReference type="ARBA" id="ARBA00004651"/>
    </source>
</evidence>
<evidence type="ECO:0000256" key="9">
    <source>
        <dbReference type="ARBA" id="ARBA00023136"/>
    </source>
</evidence>
<reference evidence="14" key="3">
    <citation type="submission" date="2015-02" db="UniProtKB">
        <authorList>
            <consortium name="EnsemblProtists"/>
        </authorList>
    </citation>
    <scope>IDENTIFICATION</scope>
    <source>
        <strain evidence="14">DAOM BR144</strain>
    </source>
</reference>
<evidence type="ECO:0000256" key="10">
    <source>
        <dbReference type="ARBA" id="ARBA00023209"/>
    </source>
</evidence>
<keyword evidence="9 13" id="KW-0472">Membrane</keyword>
<evidence type="ECO:0000256" key="3">
    <source>
        <dbReference type="ARBA" id="ARBA00022516"/>
    </source>
</evidence>
<dbReference type="GO" id="GO:0004605">
    <property type="term" value="F:phosphatidate cytidylyltransferase activity"/>
    <property type="evidence" value="ECO:0007669"/>
    <property type="project" value="TreeGrafter"/>
</dbReference>
<feature type="transmembrane region" description="Helical" evidence="13">
    <location>
        <begin position="330"/>
        <end position="355"/>
    </location>
</feature>
<keyword evidence="15" id="KW-1185">Reference proteome</keyword>
<feature type="transmembrane region" description="Helical" evidence="13">
    <location>
        <begin position="440"/>
        <end position="460"/>
    </location>
</feature>
<feature type="transmembrane region" description="Helical" evidence="13">
    <location>
        <begin position="513"/>
        <end position="530"/>
    </location>
</feature>
<keyword evidence="2" id="KW-1003">Cell membrane</keyword>
<dbReference type="OMA" id="RWYVAAF"/>
<evidence type="ECO:0000256" key="2">
    <source>
        <dbReference type="ARBA" id="ARBA00022475"/>
    </source>
</evidence>
<evidence type="ECO:0000256" key="6">
    <source>
        <dbReference type="ARBA" id="ARBA00022695"/>
    </source>
</evidence>